<proteinExistence type="predicted"/>
<dbReference type="Ensembl" id="ENSEBUT00000008653.1">
    <property type="protein sequence ID" value="ENSEBUP00000008159.1"/>
    <property type="gene ID" value="ENSEBUG00000005303.1"/>
</dbReference>
<sequence>MKKSRFSLYAFSIPTRMVTAFIVLLVFIVVDSEGQFGKVFMEMYQHFEILHILIPLVILHAGCSLLCYWFGIVGCQINCQNRCFSMPLTLITPVTVSILLSIFYIRTNENICKGNNEVTECNAVRNLVNLTNNEQIASWFCYDMCRFNLKPLGFAAYLSSSGVCWQLALILFTLYTWQTKQKRIMRTGELFLRRLHYGAFLEQSLLMSRRKDNDDYEISKTKKMNTKAKILLCATMWHETPDEMKRILQSIYRLDEHQSSNQSVYKMEAHVYFDDSFVDGRINQYVCYLLETLSEVDKENNTDRPDIMKQRMRRFITPYGMQIIFNLPFGCELFLHLKDKTLVRRKKRWSQVMYMFYLIGWKSRHHVKEREHTYLLALDGDTDFKPAALMMLLDRLQRDDTVAAACGRIHPIGNGPLVWYQKFEYAVGHWLQKSAEHVFGCVLCVPGCFSLFRASALMHRNVAGKYTANSLESKHLVQYDQGEDRWLSTLLLQHGYRLEYCAGADAYTNAPEGFSEFFNQRRRWGPSTMANLVDLLQSSPETVKRNMSISRAFVFYMHLNMVSSLLGPATVCLMLAGALSYIFKMNSGQAIIVSVIPQVLFLIICFKCKAATQIKIAGFLSVVYALLMTGTLFSVIGEMVRVKSVLTPVGLFTITVAAIFIITAILHPKEFSCLIYGLLYYLCIPSGYLVLIIYSLVNMYDTSWGTRDSGVSFTEKGSSFKLKGGRPASWSYSCCGVNFGVAHDEEEETTIPLAPIDNAIEEEVDQVQLKILKIVNNCTIENLSQREVRFWKEFVVKYLMPNELPPTQKVKMMEDLKELRNKVVLLFCMCNSLWIVATLFLQLSAAELSFDWVLNHATVKVEPLTVMFLVSFGTMQVIQFFAMIYHR</sequence>
<feature type="transmembrane region" description="Helical" evidence="7">
    <location>
        <begin position="618"/>
        <end position="637"/>
    </location>
</feature>
<dbReference type="EC" id="2.4.1.16" evidence="2"/>
<evidence type="ECO:0000256" key="4">
    <source>
        <dbReference type="ARBA" id="ARBA00022692"/>
    </source>
</evidence>
<reference evidence="8" key="2">
    <citation type="submission" date="2025-09" db="UniProtKB">
        <authorList>
            <consortium name="Ensembl"/>
        </authorList>
    </citation>
    <scope>IDENTIFICATION</scope>
</reference>
<feature type="transmembrane region" description="Helical" evidence="7">
    <location>
        <begin position="864"/>
        <end position="885"/>
    </location>
</feature>
<feature type="transmembrane region" description="Helical" evidence="7">
    <location>
        <begin position="823"/>
        <end position="843"/>
    </location>
</feature>
<feature type="transmembrane region" description="Helical" evidence="7">
    <location>
        <begin position="649"/>
        <end position="666"/>
    </location>
</feature>
<feature type="transmembrane region" description="Helical" evidence="7">
    <location>
        <begin position="678"/>
        <end position="697"/>
    </location>
</feature>
<reference evidence="8" key="1">
    <citation type="submission" date="2025-08" db="UniProtKB">
        <authorList>
            <consortium name="Ensembl"/>
        </authorList>
    </citation>
    <scope>IDENTIFICATION</scope>
</reference>
<feature type="transmembrane region" description="Helical" evidence="7">
    <location>
        <begin position="589"/>
        <end position="606"/>
    </location>
</feature>
<comment type="subcellular location">
    <subcellularLocation>
        <location evidence="1">Membrane</location>
        <topology evidence="1">Multi-pass membrane protein</topology>
    </subcellularLocation>
</comment>
<evidence type="ECO:0000256" key="2">
    <source>
        <dbReference type="ARBA" id="ARBA00012543"/>
    </source>
</evidence>
<dbReference type="PANTHER" id="PTHR22914">
    <property type="entry name" value="CHITIN SYNTHASE"/>
    <property type="match status" value="1"/>
</dbReference>
<dbReference type="GO" id="GO:0071944">
    <property type="term" value="C:cell periphery"/>
    <property type="evidence" value="ECO:0007669"/>
    <property type="project" value="TreeGrafter"/>
</dbReference>
<dbReference type="Proteomes" id="UP000694388">
    <property type="component" value="Unplaced"/>
</dbReference>
<keyword evidence="5 7" id="KW-1133">Transmembrane helix</keyword>
<evidence type="ECO:0000256" key="1">
    <source>
        <dbReference type="ARBA" id="ARBA00004141"/>
    </source>
</evidence>
<dbReference type="Pfam" id="PF03142">
    <property type="entry name" value="Chitin_synth_2"/>
    <property type="match status" value="1"/>
</dbReference>
<dbReference type="Gene3D" id="3.90.550.10">
    <property type="entry name" value="Spore Coat Polysaccharide Biosynthesis Protein SpsA, Chain A"/>
    <property type="match status" value="1"/>
</dbReference>
<evidence type="ECO:0000313" key="9">
    <source>
        <dbReference type="Proteomes" id="UP000694388"/>
    </source>
</evidence>
<feature type="transmembrane region" description="Helical" evidence="7">
    <location>
        <begin position="83"/>
        <end position="105"/>
    </location>
</feature>
<feature type="transmembrane region" description="Helical" evidence="7">
    <location>
        <begin position="154"/>
        <end position="177"/>
    </location>
</feature>
<keyword evidence="4 7" id="KW-0812">Transmembrane</keyword>
<dbReference type="GO" id="GO:0006031">
    <property type="term" value="P:chitin biosynthetic process"/>
    <property type="evidence" value="ECO:0007669"/>
    <property type="project" value="TreeGrafter"/>
</dbReference>
<dbReference type="GO" id="GO:0004100">
    <property type="term" value="F:chitin synthase activity"/>
    <property type="evidence" value="ECO:0007669"/>
    <property type="project" value="UniProtKB-EC"/>
</dbReference>
<keyword evidence="9" id="KW-1185">Reference proteome</keyword>
<keyword evidence="6 7" id="KW-0472">Membrane</keyword>
<dbReference type="GO" id="GO:0016020">
    <property type="term" value="C:membrane"/>
    <property type="evidence" value="ECO:0007669"/>
    <property type="project" value="UniProtKB-SubCell"/>
</dbReference>
<dbReference type="InterPro" id="IPR004835">
    <property type="entry name" value="Chitin_synth"/>
</dbReference>
<feature type="transmembrane region" description="Helical" evidence="7">
    <location>
        <begin position="7"/>
        <end position="29"/>
    </location>
</feature>
<organism evidence="8 9">
    <name type="scientific">Eptatretus burgeri</name>
    <name type="common">Inshore hagfish</name>
    <dbReference type="NCBI Taxonomy" id="7764"/>
    <lineage>
        <taxon>Eukaryota</taxon>
        <taxon>Metazoa</taxon>
        <taxon>Chordata</taxon>
        <taxon>Craniata</taxon>
        <taxon>Vertebrata</taxon>
        <taxon>Cyclostomata</taxon>
        <taxon>Myxini</taxon>
        <taxon>Myxiniformes</taxon>
        <taxon>Myxinidae</taxon>
        <taxon>Eptatretinae</taxon>
        <taxon>Eptatretus</taxon>
    </lineage>
</organism>
<keyword evidence="3" id="KW-0808">Transferase</keyword>
<dbReference type="SUPFAM" id="SSF53448">
    <property type="entry name" value="Nucleotide-diphospho-sugar transferases"/>
    <property type="match status" value="1"/>
</dbReference>
<dbReference type="GeneTree" id="ENSGT00530000064569"/>
<evidence type="ECO:0000256" key="6">
    <source>
        <dbReference type="ARBA" id="ARBA00023136"/>
    </source>
</evidence>
<feature type="transmembrane region" description="Helical" evidence="7">
    <location>
        <begin position="553"/>
        <end position="583"/>
    </location>
</feature>
<protein>
    <recommendedName>
        <fullName evidence="2">chitin synthase</fullName>
        <ecNumber evidence="2">2.4.1.16</ecNumber>
    </recommendedName>
</protein>
<dbReference type="AlphaFoldDB" id="A0A8C4Q0L8"/>
<evidence type="ECO:0000256" key="7">
    <source>
        <dbReference type="SAM" id="Phobius"/>
    </source>
</evidence>
<evidence type="ECO:0000313" key="8">
    <source>
        <dbReference type="Ensembl" id="ENSEBUP00000008159.1"/>
    </source>
</evidence>
<dbReference type="OMA" id="AQHYIQY"/>
<feature type="transmembrane region" description="Helical" evidence="7">
    <location>
        <begin position="49"/>
        <end position="71"/>
    </location>
</feature>
<accession>A0A8C4Q0L8</accession>
<keyword evidence="3" id="KW-0328">Glycosyltransferase</keyword>
<dbReference type="PANTHER" id="PTHR22914:SF42">
    <property type="entry name" value="CHITIN SYNTHASE"/>
    <property type="match status" value="1"/>
</dbReference>
<name>A0A8C4Q0L8_EPTBU</name>
<dbReference type="CDD" id="cd04190">
    <property type="entry name" value="Chitin_synth_C"/>
    <property type="match status" value="1"/>
</dbReference>
<evidence type="ECO:0000256" key="3">
    <source>
        <dbReference type="ARBA" id="ARBA00022676"/>
    </source>
</evidence>
<evidence type="ECO:0000256" key="5">
    <source>
        <dbReference type="ARBA" id="ARBA00022989"/>
    </source>
</evidence>
<dbReference type="InterPro" id="IPR029044">
    <property type="entry name" value="Nucleotide-diphossugar_trans"/>
</dbReference>